<proteinExistence type="predicted"/>
<dbReference type="PATRIC" id="fig|991778.3.peg.1808"/>
<protein>
    <submittedName>
        <fullName evidence="1">Uncharacterized protein</fullName>
    </submittedName>
</protein>
<dbReference type="EMBL" id="AFAR01000094">
    <property type="protein sequence ID" value="EGF28358.1"/>
    <property type="molecule type" value="Genomic_DNA"/>
</dbReference>
<accession>F2APU1</accession>
<name>F2APU1_RHOBT</name>
<organism evidence="1 2">
    <name type="scientific">Rhodopirellula baltica WH47</name>
    <dbReference type="NCBI Taxonomy" id="991778"/>
    <lineage>
        <taxon>Bacteria</taxon>
        <taxon>Pseudomonadati</taxon>
        <taxon>Planctomycetota</taxon>
        <taxon>Planctomycetia</taxon>
        <taxon>Pirellulales</taxon>
        <taxon>Pirellulaceae</taxon>
        <taxon>Rhodopirellula</taxon>
    </lineage>
</organism>
<comment type="caution">
    <text evidence="1">The sequence shown here is derived from an EMBL/GenBank/DDBJ whole genome shotgun (WGS) entry which is preliminary data.</text>
</comment>
<dbReference type="AlphaFoldDB" id="F2APU1"/>
<dbReference type="Proteomes" id="UP000006222">
    <property type="component" value="Unassembled WGS sequence"/>
</dbReference>
<gene>
    <name evidence="1" type="ORF">RBWH47_04333</name>
</gene>
<evidence type="ECO:0000313" key="2">
    <source>
        <dbReference type="Proteomes" id="UP000006222"/>
    </source>
</evidence>
<reference evidence="1 2" key="1">
    <citation type="journal article" date="2013" name="Mar. Genomics">
        <title>Expression of sulfatases in Rhodopirellula baltica and the diversity of sulfatases in the genus Rhodopirellula.</title>
        <authorList>
            <person name="Wegner C.E."/>
            <person name="Richter-Heitmann T."/>
            <person name="Klindworth A."/>
            <person name="Klockow C."/>
            <person name="Richter M."/>
            <person name="Achstetter T."/>
            <person name="Glockner F.O."/>
            <person name="Harder J."/>
        </authorList>
    </citation>
    <scope>NUCLEOTIDE SEQUENCE [LARGE SCALE GENOMIC DNA]</scope>
    <source>
        <strain evidence="1 2">WH47</strain>
    </source>
</reference>
<evidence type="ECO:0000313" key="1">
    <source>
        <dbReference type="EMBL" id="EGF28358.1"/>
    </source>
</evidence>
<sequence length="45" mass="5144">MSIEAMKLRCGVQTVSRESFTIVVTNKKMARPFAMIQSMEHSRVN</sequence>